<evidence type="ECO:0000313" key="8">
    <source>
        <dbReference type="EMBL" id="CAG1862908.1"/>
    </source>
</evidence>
<dbReference type="InterPro" id="IPR044808">
    <property type="entry name" value="ERF_plant"/>
</dbReference>
<dbReference type="Proteomes" id="UP000012960">
    <property type="component" value="Unplaced"/>
</dbReference>
<dbReference type="InterPro" id="IPR016177">
    <property type="entry name" value="DNA-bd_dom_sf"/>
</dbReference>
<reference evidence="8" key="1">
    <citation type="submission" date="2021-03" db="EMBL/GenBank/DDBJ databases">
        <authorList>
            <consortium name="Genoscope - CEA"/>
            <person name="William W."/>
        </authorList>
    </citation>
    <scope>NUCLEOTIDE SEQUENCE</scope>
    <source>
        <strain evidence="8">Doubled-haploid Pahang</strain>
    </source>
</reference>
<dbReference type="EMBL" id="HG996467">
    <property type="protein sequence ID" value="CAG1862908.1"/>
    <property type="molecule type" value="Genomic_DNA"/>
</dbReference>
<evidence type="ECO:0000256" key="4">
    <source>
        <dbReference type="ARBA" id="ARBA00023163"/>
    </source>
</evidence>
<keyword evidence="3" id="KW-0238">DNA-binding</keyword>
<dbReference type="InterPro" id="IPR001471">
    <property type="entry name" value="AP2/ERF_dom"/>
</dbReference>
<keyword evidence="5" id="KW-0539">Nucleus</keyword>
<dbReference type="Pfam" id="PF00847">
    <property type="entry name" value="AP2"/>
    <property type="match status" value="1"/>
</dbReference>
<keyword evidence="2" id="KW-0805">Transcription regulation</keyword>
<dbReference type="SMART" id="SM00380">
    <property type="entry name" value="AP2"/>
    <property type="match status" value="1"/>
</dbReference>
<dbReference type="InterPro" id="IPR036955">
    <property type="entry name" value="AP2/ERF_dom_sf"/>
</dbReference>
<evidence type="ECO:0000313" key="10">
    <source>
        <dbReference type="Proteomes" id="UP000012960"/>
    </source>
</evidence>
<dbReference type="GO" id="GO:0009873">
    <property type="term" value="P:ethylene-activated signaling pathway"/>
    <property type="evidence" value="ECO:0007669"/>
    <property type="project" value="InterPro"/>
</dbReference>
<dbReference type="Gene3D" id="3.30.730.10">
    <property type="entry name" value="AP2/ERF domain"/>
    <property type="match status" value="1"/>
</dbReference>
<keyword evidence="4" id="KW-0804">Transcription</keyword>
<evidence type="ECO:0000256" key="6">
    <source>
        <dbReference type="SAM" id="MobiDB-lite"/>
    </source>
</evidence>
<dbReference type="Gramene" id="Ma02_t23280.1">
    <property type="protein sequence ID" value="Ma02_p23280.1"/>
    <property type="gene ID" value="Ma02_g23280"/>
</dbReference>
<name>A0A804I605_MUSAM</name>
<evidence type="ECO:0000256" key="2">
    <source>
        <dbReference type="ARBA" id="ARBA00023015"/>
    </source>
</evidence>
<dbReference type="GO" id="GO:0003700">
    <property type="term" value="F:DNA-binding transcription factor activity"/>
    <property type="evidence" value="ECO:0007669"/>
    <property type="project" value="InterPro"/>
</dbReference>
<gene>
    <name evidence="8" type="ORF">GSMUA_78020.1</name>
</gene>
<feature type="region of interest" description="Disordered" evidence="6">
    <location>
        <begin position="29"/>
        <end position="49"/>
    </location>
</feature>
<dbReference type="PANTHER" id="PTHR31190">
    <property type="entry name" value="DNA-BINDING DOMAIN"/>
    <property type="match status" value="1"/>
</dbReference>
<feature type="compositionally biased region" description="Low complexity" evidence="6">
    <location>
        <begin position="172"/>
        <end position="204"/>
    </location>
</feature>
<dbReference type="FunFam" id="3.30.730.10:FF:000001">
    <property type="entry name" value="Ethylene-responsive transcription factor 2"/>
    <property type="match status" value="1"/>
</dbReference>
<dbReference type="AlphaFoldDB" id="A0A804I605"/>
<protein>
    <submittedName>
        <fullName evidence="8">(wild Malaysian banana) hypothetical protein</fullName>
    </submittedName>
</protein>
<keyword evidence="10" id="KW-1185">Reference proteome</keyword>
<dbReference type="PROSITE" id="PS51032">
    <property type="entry name" value="AP2_ERF"/>
    <property type="match status" value="1"/>
</dbReference>
<organism evidence="9 10">
    <name type="scientific">Musa acuminata subsp. malaccensis</name>
    <name type="common">Wild banana</name>
    <name type="synonym">Musa malaccensis</name>
    <dbReference type="NCBI Taxonomy" id="214687"/>
    <lineage>
        <taxon>Eukaryota</taxon>
        <taxon>Viridiplantae</taxon>
        <taxon>Streptophyta</taxon>
        <taxon>Embryophyta</taxon>
        <taxon>Tracheophyta</taxon>
        <taxon>Spermatophyta</taxon>
        <taxon>Magnoliopsida</taxon>
        <taxon>Liliopsida</taxon>
        <taxon>Zingiberales</taxon>
        <taxon>Musaceae</taxon>
        <taxon>Musa</taxon>
    </lineage>
</organism>
<dbReference type="FunCoup" id="A0A804I605">
    <property type="interactions" value="29"/>
</dbReference>
<dbReference type="InParanoid" id="A0A804I605"/>
<dbReference type="CDD" id="cd00018">
    <property type="entry name" value="AP2"/>
    <property type="match status" value="1"/>
</dbReference>
<evidence type="ECO:0000259" key="7">
    <source>
        <dbReference type="PROSITE" id="PS51032"/>
    </source>
</evidence>
<evidence type="ECO:0000256" key="3">
    <source>
        <dbReference type="ARBA" id="ARBA00023125"/>
    </source>
</evidence>
<accession>A0A804I605</accession>
<dbReference type="SUPFAM" id="SSF54171">
    <property type="entry name" value="DNA-binding domain"/>
    <property type="match status" value="1"/>
</dbReference>
<reference evidence="9" key="2">
    <citation type="submission" date="2021-05" db="UniProtKB">
        <authorList>
            <consortium name="EnsemblPlants"/>
        </authorList>
    </citation>
    <scope>IDENTIFICATION</scope>
    <source>
        <strain evidence="9">subsp. malaccensis</strain>
    </source>
</reference>
<feature type="region of interest" description="Disordered" evidence="6">
    <location>
        <begin position="172"/>
        <end position="215"/>
    </location>
</feature>
<feature type="domain" description="AP2/ERF" evidence="7">
    <location>
        <begin position="54"/>
        <end position="111"/>
    </location>
</feature>
<dbReference type="PANTHER" id="PTHR31190:SF489">
    <property type="entry name" value="ETHYLENE-RESPONSIVE TRANSCRIPTION FACTOR ERF113-RELATED"/>
    <property type="match status" value="1"/>
</dbReference>
<sequence length="215" mass="23090">MVSALTHVISSVSPVVGAGGDELVAEPDASCGSGPGSMEIGTQASEEQGTCRRHYRGVRQRPWGKWAAEIRDPKKAARVWLGTFDRAEDAAMAYDEAALRFKGTKAKLNFPERVQGRTDLGFLVTRAAPERQPQPPATSYPDLRQYAQLLQSGDADVHNAALGLYAGSTITSTSLSGSSQETQDLSSRSQFTSSSASSSWPQSGQKEKDQRPPTM</sequence>
<evidence type="ECO:0000256" key="1">
    <source>
        <dbReference type="ARBA" id="ARBA00004123"/>
    </source>
</evidence>
<feature type="compositionally biased region" description="Basic and acidic residues" evidence="6">
    <location>
        <begin position="205"/>
        <end position="215"/>
    </location>
</feature>
<evidence type="ECO:0000313" key="9">
    <source>
        <dbReference type="EnsemblPlants" id="Ma02_p23280.1"/>
    </source>
</evidence>
<dbReference type="GO" id="GO:0005634">
    <property type="term" value="C:nucleus"/>
    <property type="evidence" value="ECO:0007669"/>
    <property type="project" value="UniProtKB-SubCell"/>
</dbReference>
<dbReference type="PRINTS" id="PR00367">
    <property type="entry name" value="ETHRSPELEMNT"/>
</dbReference>
<dbReference type="EnsemblPlants" id="Ma02_t23280.1">
    <property type="protein sequence ID" value="Ma02_p23280.1"/>
    <property type="gene ID" value="Ma02_g23280"/>
</dbReference>
<dbReference type="GO" id="GO:0003677">
    <property type="term" value="F:DNA binding"/>
    <property type="evidence" value="ECO:0007669"/>
    <property type="project" value="UniProtKB-KW"/>
</dbReference>
<comment type="subcellular location">
    <subcellularLocation>
        <location evidence="1">Nucleus</location>
    </subcellularLocation>
</comment>
<proteinExistence type="predicted"/>
<evidence type="ECO:0000256" key="5">
    <source>
        <dbReference type="ARBA" id="ARBA00023242"/>
    </source>
</evidence>